<feature type="chain" id="PRO_5047215862" evidence="1">
    <location>
        <begin position="25"/>
        <end position="313"/>
    </location>
</feature>
<evidence type="ECO:0000313" key="3">
    <source>
        <dbReference type="EMBL" id="MCY1078924.1"/>
    </source>
</evidence>
<accession>A0ABT4ADE0</accession>
<dbReference type="SUPFAM" id="SSF56281">
    <property type="entry name" value="Metallo-hydrolase/oxidoreductase"/>
    <property type="match status" value="1"/>
</dbReference>
<dbReference type="PANTHER" id="PTHR42951">
    <property type="entry name" value="METALLO-BETA-LACTAMASE DOMAIN-CONTAINING"/>
    <property type="match status" value="1"/>
</dbReference>
<dbReference type="PROSITE" id="PS51257">
    <property type="entry name" value="PROKAR_LIPOPROTEIN"/>
    <property type="match status" value="1"/>
</dbReference>
<evidence type="ECO:0000313" key="4">
    <source>
        <dbReference type="Proteomes" id="UP001207654"/>
    </source>
</evidence>
<dbReference type="SMART" id="SM00849">
    <property type="entry name" value="Lactamase_B"/>
    <property type="match status" value="1"/>
</dbReference>
<reference evidence="3 4" key="1">
    <citation type="submission" date="2022-11" db="EMBL/GenBank/DDBJ databases">
        <title>Minimal conservation of predation-associated metabolite biosynthetic gene clusters underscores biosynthetic potential of Myxococcota including descriptions for ten novel species: Archangium lansinium sp. nov., Myxococcus landrumus sp. nov., Nannocystis bai.</title>
        <authorList>
            <person name="Ahearne A."/>
            <person name="Stevens C."/>
            <person name="Phillips K."/>
        </authorList>
    </citation>
    <scope>NUCLEOTIDE SEQUENCE [LARGE SCALE GENOMIC DNA]</scope>
    <source>
        <strain evidence="3 4">MIWBW</strain>
    </source>
</reference>
<feature type="signal peptide" evidence="1">
    <location>
        <begin position="1"/>
        <end position="24"/>
    </location>
</feature>
<keyword evidence="1" id="KW-0732">Signal</keyword>
<keyword evidence="4" id="KW-1185">Reference proteome</keyword>
<feature type="domain" description="Metallo-beta-lactamase" evidence="2">
    <location>
        <begin position="54"/>
        <end position="235"/>
    </location>
</feature>
<dbReference type="EMBL" id="JAPNKA010000001">
    <property type="protein sequence ID" value="MCY1078924.1"/>
    <property type="molecule type" value="Genomic_DNA"/>
</dbReference>
<gene>
    <name evidence="3" type="ORF">OV287_31135</name>
</gene>
<organism evidence="3 4">
    <name type="scientific">Archangium lansingense</name>
    <dbReference type="NCBI Taxonomy" id="2995310"/>
    <lineage>
        <taxon>Bacteria</taxon>
        <taxon>Pseudomonadati</taxon>
        <taxon>Myxococcota</taxon>
        <taxon>Myxococcia</taxon>
        <taxon>Myxococcales</taxon>
        <taxon>Cystobacterineae</taxon>
        <taxon>Archangiaceae</taxon>
        <taxon>Archangium</taxon>
    </lineage>
</organism>
<dbReference type="Gene3D" id="3.60.15.10">
    <property type="entry name" value="Ribonuclease Z/Hydroxyacylglutathione hydrolase-like"/>
    <property type="match status" value="1"/>
</dbReference>
<dbReference type="InterPro" id="IPR036866">
    <property type="entry name" value="RibonucZ/Hydroxyglut_hydro"/>
</dbReference>
<proteinExistence type="predicted"/>
<name>A0ABT4ADE0_9BACT</name>
<dbReference type="InterPro" id="IPR001279">
    <property type="entry name" value="Metallo-B-lactamas"/>
</dbReference>
<dbReference type="Proteomes" id="UP001207654">
    <property type="component" value="Unassembled WGS sequence"/>
</dbReference>
<dbReference type="RefSeq" id="WP_267537682.1">
    <property type="nucleotide sequence ID" value="NZ_JAPNKA010000001.1"/>
</dbReference>
<comment type="caution">
    <text evidence="3">The sequence shown here is derived from an EMBL/GenBank/DDBJ whole genome shotgun (WGS) entry which is preliminary data.</text>
</comment>
<evidence type="ECO:0000259" key="2">
    <source>
        <dbReference type="SMART" id="SM00849"/>
    </source>
</evidence>
<dbReference type="InterPro" id="IPR050855">
    <property type="entry name" value="NDM-1-like"/>
</dbReference>
<sequence>MKLTSLFASLLLVFLSGCATTPTASPGRRYDGTVHRLKEDSLVGVYTSKPRGFSTHSYWIEGPEGLVVIDTQFLPSAAHEVLELAERETGKKVVLAVVLHPNPDKFNGTSVFQARGIRVVTAQQVLERIPAVFELRTRWFKDRYAPDWPEAEPRPEAFGAETTVLEAAGLKLKAHVMGPGCSDAQVVVEWEGHLFTGDLVANGTHAWLELGLQHEWLQRLDELARLNPRHVHPGRGPSAGPELLSQQRAYLEKVIELVRAAEPTLPVRDEAVAEAVQRVLATYPKLDLAVFLRVGMAEVYRREAELRAKAVAH</sequence>
<protein>
    <submittedName>
        <fullName evidence="3">MBL fold metallo-hydrolase</fullName>
    </submittedName>
</protein>
<dbReference type="Pfam" id="PF00753">
    <property type="entry name" value="Lactamase_B"/>
    <property type="match status" value="1"/>
</dbReference>
<evidence type="ECO:0000256" key="1">
    <source>
        <dbReference type="SAM" id="SignalP"/>
    </source>
</evidence>
<dbReference type="PANTHER" id="PTHR42951:SF20">
    <property type="entry name" value="BETA LACTAMASE"/>
    <property type="match status" value="1"/>
</dbReference>